<evidence type="ECO:0000256" key="4">
    <source>
        <dbReference type="SAM" id="SignalP"/>
    </source>
</evidence>
<feature type="signal peptide" evidence="4">
    <location>
        <begin position="1"/>
        <end position="16"/>
    </location>
</feature>
<dbReference type="InterPro" id="IPR051063">
    <property type="entry name" value="PDI"/>
</dbReference>
<evidence type="ECO:0000259" key="5">
    <source>
        <dbReference type="PROSITE" id="PS51352"/>
    </source>
</evidence>
<dbReference type="PROSITE" id="PS00194">
    <property type="entry name" value="THIOREDOXIN_1"/>
    <property type="match status" value="1"/>
</dbReference>
<dbReference type="GO" id="GO:0006457">
    <property type="term" value="P:protein folding"/>
    <property type="evidence" value="ECO:0007669"/>
    <property type="project" value="TreeGrafter"/>
</dbReference>
<feature type="domain" description="Thioredoxin" evidence="5">
    <location>
        <begin position="5"/>
        <end position="120"/>
    </location>
</feature>
<keyword evidence="3" id="KW-0175">Coiled coil</keyword>
<dbReference type="PROSITE" id="PS51352">
    <property type="entry name" value="THIOREDOXIN_2"/>
    <property type="match status" value="1"/>
</dbReference>
<evidence type="ECO:0000256" key="1">
    <source>
        <dbReference type="ARBA" id="ARBA00006347"/>
    </source>
</evidence>
<feature type="chain" id="PRO_5030539246" description="Thioredoxin domain-containing protein" evidence="4">
    <location>
        <begin position="17"/>
        <end position="266"/>
    </location>
</feature>
<dbReference type="Gene3D" id="3.40.30.10">
    <property type="entry name" value="Glutaredoxin"/>
    <property type="match status" value="1"/>
</dbReference>
<accession>A0A7S2AJB0</accession>
<dbReference type="AlphaFoldDB" id="A0A7S2AJB0"/>
<name>A0A7S2AJB0_9STRA</name>
<evidence type="ECO:0000256" key="3">
    <source>
        <dbReference type="SAM" id="Coils"/>
    </source>
</evidence>
<proteinExistence type="inferred from homology"/>
<dbReference type="EMBL" id="HBGS01001126">
    <property type="protein sequence ID" value="CAD9369799.1"/>
    <property type="molecule type" value="Transcribed_RNA"/>
</dbReference>
<dbReference type="PANTHER" id="PTHR45672:SF3">
    <property type="entry name" value="THIOREDOXIN DOMAIN-CONTAINING PROTEIN 5"/>
    <property type="match status" value="1"/>
</dbReference>
<dbReference type="CDD" id="cd02961">
    <property type="entry name" value="PDI_a_family"/>
    <property type="match status" value="1"/>
</dbReference>
<gene>
    <name evidence="6" type="ORF">DSPE1174_LOCUS610</name>
</gene>
<reference evidence="6" key="1">
    <citation type="submission" date="2021-01" db="EMBL/GenBank/DDBJ databases">
        <authorList>
            <person name="Corre E."/>
            <person name="Pelletier E."/>
            <person name="Niang G."/>
            <person name="Scheremetjew M."/>
            <person name="Finn R."/>
            <person name="Kale V."/>
            <person name="Holt S."/>
            <person name="Cochrane G."/>
            <person name="Meng A."/>
            <person name="Brown T."/>
            <person name="Cohen L."/>
        </authorList>
    </citation>
    <scope>NUCLEOTIDE SEQUENCE</scope>
    <source>
        <strain evidence="6">CCMP1381</strain>
    </source>
</reference>
<comment type="similarity">
    <text evidence="1">Belongs to the protein disulfide isomerase family.</text>
</comment>
<feature type="coiled-coil region" evidence="3">
    <location>
        <begin position="147"/>
        <end position="188"/>
    </location>
</feature>
<dbReference type="SUPFAM" id="SSF52833">
    <property type="entry name" value="Thioredoxin-like"/>
    <property type="match status" value="1"/>
</dbReference>
<dbReference type="PANTHER" id="PTHR45672">
    <property type="entry name" value="PROTEIN DISULFIDE-ISOMERASE C17H9.14C-RELATED"/>
    <property type="match status" value="1"/>
</dbReference>
<sequence>MFRYVLSFLLVSSGSATMLNREIYEELTGGKQVLIKFFTPWCGPCKALAPIWGELTECFAGSETVLIAEVDCTADGKDLCTENGIHMYPSILFGDPSMLEEYEGNHTLDALKTFADTSLKPSCSPANIDLCDGPKKAEIETFMDMPAAELEALIEVKNSAVKEAEEYIHQTKEAADALREQYRAMAQNKVDATEHIKGNGFSIEEKFNAIKDVEEHFMEAEYDLTEQYEALKEAIAVKVYEIQSSGLGLMRSVKAAASKKSKNDEL</sequence>
<protein>
    <recommendedName>
        <fullName evidence="5">Thioredoxin domain-containing protein</fullName>
    </recommendedName>
</protein>
<keyword evidence="2 4" id="KW-0732">Signal</keyword>
<dbReference type="GO" id="GO:0005783">
    <property type="term" value="C:endoplasmic reticulum"/>
    <property type="evidence" value="ECO:0007669"/>
    <property type="project" value="TreeGrafter"/>
</dbReference>
<dbReference type="InterPro" id="IPR036249">
    <property type="entry name" value="Thioredoxin-like_sf"/>
</dbReference>
<evidence type="ECO:0000256" key="2">
    <source>
        <dbReference type="ARBA" id="ARBA00022729"/>
    </source>
</evidence>
<dbReference type="InterPro" id="IPR013766">
    <property type="entry name" value="Thioredoxin_domain"/>
</dbReference>
<dbReference type="InterPro" id="IPR017937">
    <property type="entry name" value="Thioredoxin_CS"/>
</dbReference>
<organism evidence="6">
    <name type="scientific">Octactis speculum</name>
    <dbReference type="NCBI Taxonomy" id="3111310"/>
    <lineage>
        <taxon>Eukaryota</taxon>
        <taxon>Sar</taxon>
        <taxon>Stramenopiles</taxon>
        <taxon>Ochrophyta</taxon>
        <taxon>Dictyochophyceae</taxon>
        <taxon>Dictyochales</taxon>
        <taxon>Dictyochaceae</taxon>
        <taxon>Octactis</taxon>
    </lineage>
</organism>
<dbReference type="Pfam" id="PF00085">
    <property type="entry name" value="Thioredoxin"/>
    <property type="match status" value="1"/>
</dbReference>
<evidence type="ECO:0000313" key="6">
    <source>
        <dbReference type="EMBL" id="CAD9369799.1"/>
    </source>
</evidence>
<dbReference type="GO" id="GO:0003756">
    <property type="term" value="F:protein disulfide isomerase activity"/>
    <property type="evidence" value="ECO:0007669"/>
    <property type="project" value="TreeGrafter"/>
</dbReference>